<comment type="catalytic activity">
    <reaction evidence="11">
        <text>alpha-NAD(+) + H2O = ADP-D-ribose + nicotinamide + H(+)</text>
        <dbReference type="Rhea" id="RHEA:68792"/>
        <dbReference type="ChEBI" id="CHEBI:15377"/>
        <dbReference type="ChEBI" id="CHEBI:15378"/>
        <dbReference type="ChEBI" id="CHEBI:17154"/>
        <dbReference type="ChEBI" id="CHEBI:57967"/>
        <dbReference type="ChEBI" id="CHEBI:77017"/>
    </reaction>
</comment>
<evidence type="ECO:0000256" key="6">
    <source>
        <dbReference type="ARBA" id="ARBA00042471"/>
    </source>
</evidence>
<evidence type="ECO:0000256" key="12">
    <source>
        <dbReference type="PIRSR" id="PIRSR605502-1"/>
    </source>
</evidence>
<evidence type="ECO:0000256" key="1">
    <source>
        <dbReference type="ARBA" id="ARBA00010702"/>
    </source>
</evidence>
<keyword evidence="3" id="KW-0378">Hydrolase</keyword>
<dbReference type="SUPFAM" id="SSF101478">
    <property type="entry name" value="ADP-ribosylglycohydrolase"/>
    <property type="match status" value="1"/>
</dbReference>
<dbReference type="EC" id="3.2.1.143" evidence="2"/>
<dbReference type="RefSeq" id="XP_033664105.1">
    <property type="nucleotide sequence ID" value="XM_033813654.1"/>
</dbReference>
<dbReference type="PANTHER" id="PTHR16222">
    <property type="entry name" value="ADP-RIBOSYLGLYCOHYDROLASE"/>
    <property type="match status" value="1"/>
</dbReference>
<dbReference type="GO" id="GO:0046872">
    <property type="term" value="F:metal ion binding"/>
    <property type="evidence" value="ECO:0007669"/>
    <property type="project" value="UniProtKB-KW"/>
</dbReference>
<feature type="binding site" evidence="12">
    <location>
        <position position="72"/>
    </location>
    <ligand>
        <name>Mg(2+)</name>
        <dbReference type="ChEBI" id="CHEBI:18420"/>
        <label>1</label>
    </ligand>
</feature>
<dbReference type="GO" id="GO:0004649">
    <property type="term" value="F:poly(ADP-ribose) glycohydrolase activity"/>
    <property type="evidence" value="ECO:0007669"/>
    <property type="project" value="UniProtKB-EC"/>
</dbReference>
<protein>
    <recommendedName>
        <fullName evidence="4">ADP-ribosylhydrolase ARH3</fullName>
        <ecNumber evidence="2">3.2.1.143</ecNumber>
    </recommendedName>
    <alternativeName>
        <fullName evidence="5">ADP-ribose glycohydrolase ARH3</fullName>
    </alternativeName>
    <alternativeName>
        <fullName evidence="6">ADP-ribosylhydrolase 3</fullName>
    </alternativeName>
    <alternativeName>
        <fullName evidence="9">O-acetyl-ADP-ribose deacetylase ARH3</fullName>
    </alternativeName>
    <alternativeName>
        <fullName evidence="10">Poly(ADP-ribose) glycohydrolase ARH3</fullName>
    </alternativeName>
    <alternativeName>
        <fullName evidence="8">[Protein ADP-ribosylarginine] hydrolase-like protein 2</fullName>
    </alternativeName>
    <alternativeName>
        <fullName evidence="7">[Protein ADP-ribosylserine] hydrolase</fullName>
    </alternativeName>
</protein>
<dbReference type="PANTHER" id="PTHR16222:SF24">
    <property type="entry name" value="ADP-RIBOSYLHYDROLASE ARH3"/>
    <property type="match status" value="1"/>
</dbReference>
<evidence type="ECO:0000256" key="2">
    <source>
        <dbReference type="ARBA" id="ARBA00012255"/>
    </source>
</evidence>
<evidence type="ECO:0000256" key="4">
    <source>
        <dbReference type="ARBA" id="ARBA00041057"/>
    </source>
</evidence>
<evidence type="ECO:0000313" key="14">
    <source>
        <dbReference type="Proteomes" id="UP000799537"/>
    </source>
</evidence>
<dbReference type="Pfam" id="PF03747">
    <property type="entry name" value="ADP_ribosyl_GH"/>
    <property type="match status" value="1"/>
</dbReference>
<dbReference type="Gene3D" id="1.10.4080.10">
    <property type="entry name" value="ADP-ribosylation/Crystallin J1"/>
    <property type="match status" value="1"/>
</dbReference>
<evidence type="ECO:0000256" key="7">
    <source>
        <dbReference type="ARBA" id="ARBA00042722"/>
    </source>
</evidence>
<feature type="binding site" evidence="12">
    <location>
        <position position="74"/>
    </location>
    <ligand>
        <name>Mg(2+)</name>
        <dbReference type="ChEBI" id="CHEBI:18420"/>
        <label>1</label>
    </ligand>
</feature>
<name>A0A6A6CCN8_ZASCE</name>
<evidence type="ECO:0000256" key="8">
    <source>
        <dbReference type="ARBA" id="ARBA00042850"/>
    </source>
</evidence>
<dbReference type="Gene3D" id="2.60.120.560">
    <property type="entry name" value="Exo-inulinase, domain 1"/>
    <property type="match status" value="1"/>
</dbReference>
<evidence type="ECO:0000313" key="13">
    <source>
        <dbReference type="EMBL" id="KAF2163216.1"/>
    </source>
</evidence>
<keyword evidence="12" id="KW-0460">Magnesium</keyword>
<proteinExistence type="inferred from homology"/>
<dbReference type="InterPro" id="IPR050792">
    <property type="entry name" value="ADP-ribosylglycohydrolase"/>
</dbReference>
<reference evidence="13" key="1">
    <citation type="journal article" date="2020" name="Stud. Mycol.">
        <title>101 Dothideomycetes genomes: a test case for predicting lifestyles and emergence of pathogens.</title>
        <authorList>
            <person name="Haridas S."/>
            <person name="Albert R."/>
            <person name="Binder M."/>
            <person name="Bloem J."/>
            <person name="Labutti K."/>
            <person name="Salamov A."/>
            <person name="Andreopoulos B."/>
            <person name="Baker S."/>
            <person name="Barry K."/>
            <person name="Bills G."/>
            <person name="Bluhm B."/>
            <person name="Cannon C."/>
            <person name="Castanera R."/>
            <person name="Culley D."/>
            <person name="Daum C."/>
            <person name="Ezra D."/>
            <person name="Gonzalez J."/>
            <person name="Henrissat B."/>
            <person name="Kuo A."/>
            <person name="Liang C."/>
            <person name="Lipzen A."/>
            <person name="Lutzoni F."/>
            <person name="Magnuson J."/>
            <person name="Mondo S."/>
            <person name="Nolan M."/>
            <person name="Ohm R."/>
            <person name="Pangilinan J."/>
            <person name="Park H.-J."/>
            <person name="Ramirez L."/>
            <person name="Alfaro M."/>
            <person name="Sun H."/>
            <person name="Tritt A."/>
            <person name="Yoshinaga Y."/>
            <person name="Zwiers L.-H."/>
            <person name="Turgeon B."/>
            <person name="Goodwin S."/>
            <person name="Spatafora J."/>
            <person name="Crous P."/>
            <person name="Grigoriev I."/>
        </authorList>
    </citation>
    <scope>NUCLEOTIDE SEQUENCE</scope>
    <source>
        <strain evidence="13">ATCC 36951</strain>
    </source>
</reference>
<feature type="binding site" evidence="12">
    <location>
        <position position="304"/>
    </location>
    <ligand>
        <name>Mg(2+)</name>
        <dbReference type="ChEBI" id="CHEBI:18420"/>
        <label>2</label>
    </ligand>
</feature>
<comment type="cofactor">
    <cofactor evidence="12">
        <name>Mg(2+)</name>
        <dbReference type="ChEBI" id="CHEBI:18420"/>
    </cofactor>
    <text evidence="12">Binds 2 magnesium ions per subunit.</text>
</comment>
<accession>A0A6A6CCN8</accession>
<evidence type="ECO:0000256" key="10">
    <source>
        <dbReference type="ARBA" id="ARBA00043193"/>
    </source>
</evidence>
<feature type="binding site" evidence="12">
    <location>
        <position position="73"/>
    </location>
    <ligand>
        <name>Mg(2+)</name>
        <dbReference type="ChEBI" id="CHEBI:18420"/>
        <label>1</label>
    </ligand>
</feature>
<dbReference type="EMBL" id="ML993609">
    <property type="protein sequence ID" value="KAF2163216.1"/>
    <property type="molecule type" value="Genomic_DNA"/>
</dbReference>
<organism evidence="13 14">
    <name type="scientific">Zasmidium cellare ATCC 36951</name>
    <dbReference type="NCBI Taxonomy" id="1080233"/>
    <lineage>
        <taxon>Eukaryota</taxon>
        <taxon>Fungi</taxon>
        <taxon>Dikarya</taxon>
        <taxon>Ascomycota</taxon>
        <taxon>Pezizomycotina</taxon>
        <taxon>Dothideomycetes</taxon>
        <taxon>Dothideomycetidae</taxon>
        <taxon>Mycosphaerellales</taxon>
        <taxon>Mycosphaerellaceae</taxon>
        <taxon>Zasmidium</taxon>
    </lineage>
</organism>
<sequence>MTGLSNQPSPLPADHLERVYAAVLGKVIGVYLGRPFEGWPREKIEADLGRVRYYVHSKTAADSGRFDELVITDDDVSATFMAVRALEEHGAKELTAEEIGKTWLNNVVEKRSVFAWSGNGVTTEHTAFVNLKKGIPAPESGSIARNGKHIAESIGGQIFMDAFAMCAPGNPDLAVKLAKAAASVSHDGEGVYGAMMWGAMEAEAVLSKDVDHLLDTGLRYIPSDSVVAESTQEIREWARKDDDWLVTRQRIEDKYGPGTTNKHGDPMPFVVPNHDLKILALVYGGHSFHEGLSMCVSAGWDTDSNGGNMGALLGIMYGLDGFNDGPDWRGPLADRMLISTADGGYSMNNCARVAFDLTNQGRKLAGEVPLKAPKDGAQFHFTLPGSVQGFRAFPPSLTPDLVRLRQGSGAHSPALAISLSGFTVANEDIEVLADTFMPKYDLEPTYYDLQASPLIHPGQTLTARLNAAKDMPLKDVKVAFRLKSYSESDALFTLDGPRCDFGDDGVCKLTFTIPDAFDRQPIKEMGIVLSILASKPITGTVRLDYIRWTGSPKMVLGKPSKTSYFRWSATEPWRRAWVNNMTTFPEYMPLFLVAQDVGEGSLMYGCRDWYNYKATAKHMVNNKPGPNGLAARVQGLNRWYAVMLRPGGIAIVKAFDEKRIDLATADFDWRVVLPYDLGLEVQGEKLKGYVNGKLVLEASDSQYESGGIGLTVNDGSIMVNEVEIGPAGE</sequence>
<dbReference type="AlphaFoldDB" id="A0A6A6CCN8"/>
<evidence type="ECO:0000256" key="9">
    <source>
        <dbReference type="ARBA" id="ARBA00043187"/>
    </source>
</evidence>
<dbReference type="InterPro" id="IPR005502">
    <property type="entry name" value="Ribosyl_crysJ1"/>
</dbReference>
<dbReference type="GeneID" id="54566926"/>
<evidence type="ECO:0000256" key="5">
    <source>
        <dbReference type="ARBA" id="ARBA00042398"/>
    </source>
</evidence>
<dbReference type="InterPro" id="IPR036705">
    <property type="entry name" value="Ribosyl_crysJ1_sf"/>
</dbReference>
<evidence type="ECO:0000256" key="11">
    <source>
        <dbReference type="ARBA" id="ARBA00049015"/>
    </source>
</evidence>
<keyword evidence="14" id="KW-1185">Reference proteome</keyword>
<comment type="similarity">
    <text evidence="1">Belongs to the ADP-ribosylglycohydrolase family.</text>
</comment>
<keyword evidence="12" id="KW-0479">Metal-binding</keyword>
<dbReference type="Proteomes" id="UP000799537">
    <property type="component" value="Unassembled WGS sequence"/>
</dbReference>
<feature type="binding site" evidence="12">
    <location>
        <position position="301"/>
    </location>
    <ligand>
        <name>Mg(2+)</name>
        <dbReference type="ChEBI" id="CHEBI:18420"/>
        <label>1</label>
    </ligand>
</feature>
<gene>
    <name evidence="13" type="ORF">M409DRAFT_57520</name>
</gene>
<dbReference type="OrthoDB" id="3646585at2759"/>
<feature type="binding site" evidence="12">
    <location>
        <position position="303"/>
    </location>
    <ligand>
        <name>Mg(2+)</name>
        <dbReference type="ChEBI" id="CHEBI:18420"/>
        <label>1</label>
    </ligand>
</feature>
<evidence type="ECO:0000256" key="3">
    <source>
        <dbReference type="ARBA" id="ARBA00022801"/>
    </source>
</evidence>